<proteinExistence type="predicted"/>
<keyword evidence="2" id="KW-1185">Reference proteome</keyword>
<dbReference type="Gene3D" id="1.25.40.20">
    <property type="entry name" value="Ankyrin repeat-containing domain"/>
    <property type="match status" value="1"/>
</dbReference>
<sequence length="551" mass="63835">MIAQLNNNEPQSNLEELRKCLADIELSLLDLNANNSPQIRDMIRDSIVGKDQTHFEEILTIILNVSSNFYKQIDKYSLFTIDLIRSYKKETIVDRSGYILRRSPIFKCLIYDDAINRNVLRKTALKNHLIEDSALNNFYFTPEIVDDEQLIRQSYLGEFCDNFFNDIKKGSYVGKMNTGENKNKIALIIKRDNWGRLHTLIEENSISLDSPIEFSLYEQGSLVCDPILRPTPILYAAFYGSIEIFNNLISIYEKTNQPLQLYTFYTNDTEVIKRAFTTGYEFHDYDLYESIKYIINVLFNSPFADKIKSIEDQQQVPENNLAIMFLMKRLLLLVHMKDPNKEAGDYAKSFMKQATAPFESIPNPSFQTNGPYFNLQDGMKPIHVAAIQGDVWKLAELKKDQAFDPNVLDDHQMTPLVYSIINHNFYFMKELLKSKKVDPNIECAGGSAIFYALETKGPYTEYLLENEEINLVVTNKSGLFPFQHAMKVNSDDFYRLFSENFEENHAAFLSMKKPELHLIIETLDGDVKFLERFLVNKISVIDFNERDANNI</sequence>
<evidence type="ECO:0000313" key="2">
    <source>
        <dbReference type="Proteomes" id="UP001470230"/>
    </source>
</evidence>
<evidence type="ECO:0008006" key="3">
    <source>
        <dbReference type="Google" id="ProtNLM"/>
    </source>
</evidence>
<name>A0ABR2KFE4_9EUKA</name>
<dbReference type="SMART" id="SM00248">
    <property type="entry name" value="ANK"/>
    <property type="match status" value="3"/>
</dbReference>
<evidence type="ECO:0000313" key="1">
    <source>
        <dbReference type="EMBL" id="KAK8889602.1"/>
    </source>
</evidence>
<dbReference type="Proteomes" id="UP001470230">
    <property type="component" value="Unassembled WGS sequence"/>
</dbReference>
<organism evidence="1 2">
    <name type="scientific">Tritrichomonas musculus</name>
    <dbReference type="NCBI Taxonomy" id="1915356"/>
    <lineage>
        <taxon>Eukaryota</taxon>
        <taxon>Metamonada</taxon>
        <taxon>Parabasalia</taxon>
        <taxon>Tritrichomonadida</taxon>
        <taxon>Tritrichomonadidae</taxon>
        <taxon>Tritrichomonas</taxon>
    </lineage>
</organism>
<dbReference type="InterPro" id="IPR036770">
    <property type="entry name" value="Ankyrin_rpt-contain_sf"/>
</dbReference>
<dbReference type="SUPFAM" id="SSF48403">
    <property type="entry name" value="Ankyrin repeat"/>
    <property type="match status" value="1"/>
</dbReference>
<accession>A0ABR2KFE4</accession>
<protein>
    <recommendedName>
        <fullName evidence="3">DUF3447 domain-containing protein</fullName>
    </recommendedName>
</protein>
<comment type="caution">
    <text evidence="1">The sequence shown here is derived from an EMBL/GenBank/DDBJ whole genome shotgun (WGS) entry which is preliminary data.</text>
</comment>
<gene>
    <name evidence="1" type="ORF">M9Y10_034353</name>
</gene>
<dbReference type="EMBL" id="JAPFFF010000005">
    <property type="protein sequence ID" value="KAK8889602.1"/>
    <property type="molecule type" value="Genomic_DNA"/>
</dbReference>
<reference evidence="1 2" key="1">
    <citation type="submission" date="2024-04" db="EMBL/GenBank/DDBJ databases">
        <title>Tritrichomonas musculus Genome.</title>
        <authorList>
            <person name="Alves-Ferreira E."/>
            <person name="Grigg M."/>
            <person name="Lorenzi H."/>
            <person name="Galac M."/>
        </authorList>
    </citation>
    <scope>NUCLEOTIDE SEQUENCE [LARGE SCALE GENOMIC DNA]</scope>
    <source>
        <strain evidence="1 2">EAF2021</strain>
    </source>
</reference>
<dbReference type="InterPro" id="IPR002110">
    <property type="entry name" value="Ankyrin_rpt"/>
</dbReference>